<evidence type="ECO:0000313" key="1">
    <source>
        <dbReference type="EMBL" id="RHE08325.1"/>
    </source>
</evidence>
<dbReference type="NCBIfam" id="NF047593">
    <property type="entry name" value="IS66_ISAeme5_TnpA"/>
    <property type="match status" value="1"/>
</dbReference>
<gene>
    <name evidence="2" type="ORF">DW723_16045</name>
    <name evidence="1" type="ORF">DW767_18600</name>
</gene>
<evidence type="ECO:0000313" key="3">
    <source>
        <dbReference type="Proteomes" id="UP000283928"/>
    </source>
</evidence>
<sequence>MDKITRQVRIEHWTQIMNECLNSGMNKTEWCRANGISDKQFFYWQRILRKEAFAASTSKDLSVITDPADETSPQKISFAEISIPIKQESVRNGFHPDIILRKGPVSVEISNSVSAELLSRIGDIFHAE</sequence>
<dbReference type="EMBL" id="QSJW01000021">
    <property type="protein sequence ID" value="RHE08325.1"/>
    <property type="molecule type" value="Genomic_DNA"/>
</dbReference>
<dbReference type="GO" id="GO:0043565">
    <property type="term" value="F:sequence-specific DNA binding"/>
    <property type="evidence" value="ECO:0007669"/>
    <property type="project" value="InterPro"/>
</dbReference>
<reference evidence="3 4" key="1">
    <citation type="submission" date="2018-08" db="EMBL/GenBank/DDBJ databases">
        <title>A genome reference for cultivated species of the human gut microbiota.</title>
        <authorList>
            <person name="Zou Y."/>
            <person name="Xue W."/>
            <person name="Luo G."/>
        </authorList>
    </citation>
    <scope>NUCLEOTIDE SEQUENCE [LARGE SCALE GENOMIC DNA]</scope>
    <source>
        <strain evidence="2 3">AM27-32LB</strain>
        <strain evidence="1 4">AM29-25AC</strain>
    </source>
</reference>
<evidence type="ECO:0008006" key="5">
    <source>
        <dbReference type="Google" id="ProtNLM"/>
    </source>
</evidence>
<dbReference type="Proteomes" id="UP000284644">
    <property type="component" value="Unassembled WGS sequence"/>
</dbReference>
<dbReference type="InterPro" id="IPR010921">
    <property type="entry name" value="Trp_repressor/repl_initiator"/>
</dbReference>
<evidence type="ECO:0000313" key="2">
    <source>
        <dbReference type="EMBL" id="RHE69839.1"/>
    </source>
</evidence>
<dbReference type="RefSeq" id="WP_059085448.1">
    <property type="nucleotide sequence ID" value="NZ_JAQDKV010000007.1"/>
</dbReference>
<dbReference type="EMBL" id="QSKO01000036">
    <property type="protein sequence ID" value="RHE69839.1"/>
    <property type="molecule type" value="Genomic_DNA"/>
</dbReference>
<comment type="caution">
    <text evidence="1">The sequence shown here is derived from an EMBL/GenBank/DDBJ whole genome shotgun (WGS) entry which is preliminary data.</text>
</comment>
<name>A0A414I2R3_9FIRM</name>
<protein>
    <recommendedName>
        <fullName evidence="5">IS66 family insertion sequence element accessory protein TnpB</fullName>
    </recommendedName>
</protein>
<proteinExistence type="predicted"/>
<evidence type="ECO:0000313" key="4">
    <source>
        <dbReference type="Proteomes" id="UP000284644"/>
    </source>
</evidence>
<dbReference type="SUPFAM" id="SSF48295">
    <property type="entry name" value="TrpR-like"/>
    <property type="match status" value="1"/>
</dbReference>
<dbReference type="AlphaFoldDB" id="A0A414I2R3"/>
<organism evidence="1 4">
    <name type="scientific">Blautia obeum</name>
    <dbReference type="NCBI Taxonomy" id="40520"/>
    <lineage>
        <taxon>Bacteria</taxon>
        <taxon>Bacillati</taxon>
        <taxon>Bacillota</taxon>
        <taxon>Clostridia</taxon>
        <taxon>Lachnospirales</taxon>
        <taxon>Lachnospiraceae</taxon>
        <taxon>Blautia</taxon>
    </lineage>
</organism>
<accession>A0A414I2R3</accession>
<dbReference type="Proteomes" id="UP000283928">
    <property type="component" value="Unassembled WGS sequence"/>
</dbReference>